<organism evidence="3">
    <name type="scientific">Pyricularia oryzae (strain Y34)</name>
    <name type="common">Rice blast fungus</name>
    <name type="synonym">Magnaporthe oryzae</name>
    <dbReference type="NCBI Taxonomy" id="1143189"/>
    <lineage>
        <taxon>Eukaryota</taxon>
        <taxon>Fungi</taxon>
        <taxon>Dikarya</taxon>
        <taxon>Ascomycota</taxon>
        <taxon>Pezizomycotina</taxon>
        <taxon>Sordariomycetes</taxon>
        <taxon>Sordariomycetidae</taxon>
        <taxon>Magnaporthales</taxon>
        <taxon>Pyriculariaceae</taxon>
        <taxon>Pyricularia</taxon>
    </lineage>
</organism>
<evidence type="ECO:0000259" key="2">
    <source>
        <dbReference type="PROSITE" id="PS50802"/>
    </source>
</evidence>
<protein>
    <recommendedName>
        <fullName evidence="2">OTU domain-containing protein</fullName>
    </recommendedName>
</protein>
<evidence type="ECO:0000256" key="1">
    <source>
        <dbReference type="SAM" id="MobiDB-lite"/>
    </source>
</evidence>
<dbReference type="PROSITE" id="PS50802">
    <property type="entry name" value="OTU"/>
    <property type="match status" value="1"/>
</dbReference>
<proteinExistence type="predicted"/>
<feature type="compositionally biased region" description="Polar residues" evidence="1">
    <location>
        <begin position="290"/>
        <end position="304"/>
    </location>
</feature>
<dbReference type="Gene3D" id="3.90.70.80">
    <property type="match status" value="1"/>
</dbReference>
<feature type="region of interest" description="Disordered" evidence="1">
    <location>
        <begin position="346"/>
        <end position="372"/>
    </location>
</feature>
<dbReference type="InterPro" id="IPR003323">
    <property type="entry name" value="OTU_dom"/>
</dbReference>
<name>A0AA97NUV5_PYRO3</name>
<evidence type="ECO:0000313" key="3">
    <source>
        <dbReference type="EMBL" id="ELQ36761.1"/>
    </source>
</evidence>
<feature type="region of interest" description="Disordered" evidence="1">
    <location>
        <begin position="434"/>
        <end position="495"/>
    </location>
</feature>
<feature type="domain" description="OTU" evidence="2">
    <location>
        <begin position="706"/>
        <end position="853"/>
    </location>
</feature>
<feature type="region of interest" description="Disordered" evidence="1">
    <location>
        <begin position="535"/>
        <end position="557"/>
    </location>
</feature>
<dbReference type="EMBL" id="JH793088">
    <property type="protein sequence ID" value="ELQ36761.1"/>
    <property type="molecule type" value="Genomic_DNA"/>
</dbReference>
<dbReference type="AlphaFoldDB" id="A0AA97NUV5"/>
<reference evidence="3" key="1">
    <citation type="journal article" date="2012" name="PLoS Genet.">
        <title>Comparative analysis of the genomes of two field isolates of the rice blast fungus Magnaporthe oryzae.</title>
        <authorList>
            <person name="Xue M."/>
            <person name="Yang J."/>
            <person name="Li Z."/>
            <person name="Hu S."/>
            <person name="Yao N."/>
            <person name="Dean R.A."/>
            <person name="Zhao W."/>
            <person name="Shen M."/>
            <person name="Zhang H."/>
            <person name="Li C."/>
            <person name="Liu L."/>
            <person name="Cao L."/>
            <person name="Xu X."/>
            <person name="Xing Y."/>
            <person name="Hsiang T."/>
            <person name="Zhang Z."/>
            <person name="Xu J.R."/>
            <person name="Peng Y.L."/>
        </authorList>
    </citation>
    <scope>NUCLEOTIDE SEQUENCE</scope>
    <source>
        <strain evidence="3">Y34</strain>
    </source>
</reference>
<gene>
    <name evidence="3" type="ORF">OOU_Y34scaffold00641g45</name>
</gene>
<sequence length="935" mass="104298">MASISEACIMADCQTGQISNTEQFINTMDEATINNYQLQAADLALRLSAGNTDGSAIQVDQPEAVLPDNGDAKDDVLQVSDHNGNKTVIPEPNVDRRLIAASLEEPRCPQPQEPNSEPNITETNQAAHKAVILTLPSPSPIAPQAGDWVTHRPGTQWEARGDYMFYREPGNATQKNSATGDEVEGVVDVFWKPAGYFSWYYPTEQEKEAERCLDKAVWDDGFAFYYSPALEDHPVFHDLVTDQRYYFHKRQLLCDPVKAAVLAVREVYLEMMSQQGKYLHSASMEEVSTERTPSTWPSTTVAEPSPISLSSFEVATPPTEATSPAQQDLPVAYLNEDVVIGVKRPAPVTPEREQPPCKRARTTPSPPTTRKVEVAPSPIFQCPVHHRAFPVFPEDVTVQQRAYMLDLCDIKQEPLIRDRLPELVYKVLFDKTEAKSKPKSPVQTSLTTAAAQVATPSRTRTPSGATGSTGGSQENPISLDTPEPQKFSTPRVGTATNPIPIELGIADEDVVTISPTGSSTSQTLSTTLSTTLSSVPSSWPVTLRRDSAPSPDPFMPRVTRSAEKKTVAHPRRDGFSFYKTDNKALLRYQLVDKDPGVVPGTYLPDGRQPDRLLIEKFRIDCNNTKGTANNFSPRKATIHPKQTPLHSGDYWDNWLETKQVTPTQPSTGTEAYTAAARQRWVDDAPRSSSQPALLRGFPMVEMVTFLRANNRQDEGNCYWNALSLQMYGRSDFGLRVKLEHLRHVEAVLQNPRHPRHESYTKINARFFQTNAEGLSGGRFIANMWQILHLPGSWTPSWMTQITADLYGVFVVLYTLQTEKRLLVTETTTRGAYNSRHIFLLFVDGNHYQPMIPNEYDPSEFRCPRPSKELTRAYVFGDSKRWGDGVTHGWRHDASFGNRVPMPLPVDHNMGATFVDTERLIKAVVEGGTGLWMAKL</sequence>
<dbReference type="CDD" id="cd22744">
    <property type="entry name" value="OTU"/>
    <property type="match status" value="1"/>
</dbReference>
<accession>A0AA97NUV5</accession>
<dbReference type="Proteomes" id="UP000011086">
    <property type="component" value="Unassembled WGS sequence"/>
</dbReference>
<feature type="region of interest" description="Disordered" evidence="1">
    <location>
        <begin position="284"/>
        <end position="304"/>
    </location>
</feature>
<feature type="compositionally biased region" description="Low complexity" evidence="1">
    <location>
        <begin position="457"/>
        <end position="466"/>
    </location>
</feature>
<feature type="compositionally biased region" description="Polar residues" evidence="1">
    <location>
        <begin position="441"/>
        <end position="456"/>
    </location>
</feature>